<gene>
    <name evidence="3" type="ORF">FHS21_002801</name>
</gene>
<feature type="compositionally biased region" description="Polar residues" evidence="1">
    <location>
        <begin position="98"/>
        <end position="114"/>
    </location>
</feature>
<name>A0A839U5K1_9HYPH</name>
<dbReference type="Proteomes" id="UP000554520">
    <property type="component" value="Unassembled WGS sequence"/>
</dbReference>
<evidence type="ECO:0000313" key="3">
    <source>
        <dbReference type="EMBL" id="MBB3146386.1"/>
    </source>
</evidence>
<protein>
    <submittedName>
        <fullName evidence="3">Uncharacterized protein</fullName>
    </submittedName>
</protein>
<feature type="region of interest" description="Disordered" evidence="1">
    <location>
        <begin position="1"/>
        <end position="27"/>
    </location>
</feature>
<feature type="region of interest" description="Disordered" evidence="1">
    <location>
        <begin position="92"/>
        <end position="114"/>
    </location>
</feature>
<evidence type="ECO:0000256" key="2">
    <source>
        <dbReference type="SAM" id="Phobius"/>
    </source>
</evidence>
<evidence type="ECO:0000313" key="4">
    <source>
        <dbReference type="Proteomes" id="UP000554520"/>
    </source>
</evidence>
<dbReference type="AlphaFoldDB" id="A0A839U5K1"/>
<dbReference type="EMBL" id="JACHXN010000007">
    <property type="protein sequence ID" value="MBB3146386.1"/>
    <property type="molecule type" value="Genomic_DNA"/>
</dbReference>
<keyword evidence="4" id="KW-1185">Reference proteome</keyword>
<evidence type="ECO:0000256" key="1">
    <source>
        <dbReference type="SAM" id="MobiDB-lite"/>
    </source>
</evidence>
<keyword evidence="2" id="KW-0812">Transmembrane</keyword>
<keyword evidence="2" id="KW-1133">Transmembrane helix</keyword>
<organism evidence="3 4">
    <name type="scientific">Phyllobacterium trifolii</name>
    <dbReference type="NCBI Taxonomy" id="300193"/>
    <lineage>
        <taxon>Bacteria</taxon>
        <taxon>Pseudomonadati</taxon>
        <taxon>Pseudomonadota</taxon>
        <taxon>Alphaproteobacteria</taxon>
        <taxon>Hyphomicrobiales</taxon>
        <taxon>Phyllobacteriaceae</taxon>
        <taxon>Phyllobacterium</taxon>
    </lineage>
</organism>
<feature type="transmembrane region" description="Helical" evidence="2">
    <location>
        <begin position="37"/>
        <end position="58"/>
    </location>
</feature>
<keyword evidence="2" id="KW-0472">Membrane</keyword>
<reference evidence="3 4" key="1">
    <citation type="submission" date="2020-08" db="EMBL/GenBank/DDBJ databases">
        <title>Genomic Encyclopedia of Type Strains, Phase III (KMG-III): the genomes of soil and plant-associated and newly described type strains.</title>
        <authorList>
            <person name="Whitman W."/>
        </authorList>
    </citation>
    <scope>NUCLEOTIDE SEQUENCE [LARGE SCALE GENOMIC DNA]</scope>
    <source>
        <strain evidence="3 4">CECT 7015</strain>
    </source>
</reference>
<proteinExistence type="predicted"/>
<accession>A0A839U5K1</accession>
<sequence>MSKQPRLIVDNGRKKKGAPSNWRDGLKYQTNPKKKNVWAATAVLIGTIAFPFVTPLIIPQNASATAVAFVGQAISRQQLYVVDGDTIHYNREKRRSALPTSTLPRSVRQSAIPS</sequence>
<comment type="caution">
    <text evidence="3">The sequence shown here is derived from an EMBL/GenBank/DDBJ whole genome shotgun (WGS) entry which is preliminary data.</text>
</comment>